<keyword evidence="3 6" id="KW-0479">Metal-binding</keyword>
<dbReference type="NCBIfam" id="NF007958">
    <property type="entry name" value="PRK10677.1"/>
    <property type="match status" value="1"/>
</dbReference>
<dbReference type="GO" id="GO:0030973">
    <property type="term" value="F:molybdate ion binding"/>
    <property type="evidence" value="ECO:0007669"/>
    <property type="project" value="TreeGrafter"/>
</dbReference>
<evidence type="ECO:0000256" key="3">
    <source>
        <dbReference type="ARBA" id="ARBA00022723"/>
    </source>
</evidence>
<dbReference type="RefSeq" id="WP_121143947.1">
    <property type="nucleotide sequence ID" value="NZ_RBWY01000001.1"/>
</dbReference>
<dbReference type="OrthoDB" id="9785015at2"/>
<comment type="subunit">
    <text evidence="5">The complex is composed of two ATP-binding proteins (ModC), two transmembrane proteins (ModB) and a solute-binding protein (ModA).</text>
</comment>
<comment type="similarity">
    <text evidence="1">Belongs to the bacterial solute-binding protein ModA family.</text>
</comment>
<dbReference type="NCBIfam" id="TIGR01256">
    <property type="entry name" value="modA"/>
    <property type="match status" value="1"/>
</dbReference>
<dbReference type="GO" id="GO:0030288">
    <property type="term" value="C:outer membrane-bounded periplasmic space"/>
    <property type="evidence" value="ECO:0007669"/>
    <property type="project" value="TreeGrafter"/>
</dbReference>
<evidence type="ECO:0000256" key="6">
    <source>
        <dbReference type="PIRSR" id="PIRSR004846-1"/>
    </source>
</evidence>
<dbReference type="InterPro" id="IPR005950">
    <property type="entry name" value="ModA"/>
</dbReference>
<feature type="binding site" evidence="6">
    <location>
        <position position="191"/>
    </location>
    <ligand>
        <name>molybdate</name>
        <dbReference type="ChEBI" id="CHEBI:36264"/>
    </ligand>
</feature>
<keyword evidence="4 7" id="KW-0732">Signal</keyword>
<evidence type="ECO:0000313" key="8">
    <source>
        <dbReference type="EMBL" id="RKS87027.1"/>
    </source>
</evidence>
<feature type="binding site" evidence="6">
    <location>
        <position position="61"/>
    </location>
    <ligand>
        <name>molybdate</name>
        <dbReference type="ChEBI" id="CHEBI:36264"/>
    </ligand>
</feature>
<feature type="signal peptide" evidence="7">
    <location>
        <begin position="1"/>
        <end position="22"/>
    </location>
</feature>
<evidence type="ECO:0000256" key="2">
    <source>
        <dbReference type="ARBA" id="ARBA00022505"/>
    </source>
</evidence>
<evidence type="ECO:0000256" key="7">
    <source>
        <dbReference type="SAM" id="SignalP"/>
    </source>
</evidence>
<accession>A0A495RHM4</accession>
<evidence type="ECO:0000313" key="9">
    <source>
        <dbReference type="Proteomes" id="UP000278542"/>
    </source>
</evidence>
<feature type="binding site" evidence="6">
    <location>
        <position position="173"/>
    </location>
    <ligand>
        <name>molybdate</name>
        <dbReference type="ChEBI" id="CHEBI:36264"/>
    </ligand>
</feature>
<evidence type="ECO:0000256" key="5">
    <source>
        <dbReference type="ARBA" id="ARBA00062515"/>
    </source>
</evidence>
<dbReference type="FunFam" id="3.40.190.10:FF:000035">
    <property type="entry name" value="Molybdate ABC transporter substrate-binding protein"/>
    <property type="match status" value="1"/>
</dbReference>
<reference evidence="8 9" key="1">
    <citation type="submission" date="2018-10" db="EMBL/GenBank/DDBJ databases">
        <title>Genomic Encyclopedia of Type Strains, Phase IV (KMG-IV): sequencing the most valuable type-strain genomes for metagenomic binning, comparative biology and taxonomic classification.</title>
        <authorList>
            <person name="Goeker M."/>
        </authorList>
    </citation>
    <scope>NUCLEOTIDE SEQUENCE [LARGE SCALE GENOMIC DNA]</scope>
    <source>
        <strain evidence="8 9">DSM 22228</strain>
    </source>
</reference>
<keyword evidence="2 6" id="KW-0500">Molybdenum</keyword>
<dbReference type="GO" id="GO:0015689">
    <property type="term" value="P:molybdate ion transport"/>
    <property type="evidence" value="ECO:0007669"/>
    <property type="project" value="InterPro"/>
</dbReference>
<comment type="caution">
    <text evidence="8">The sequence shown here is derived from an EMBL/GenBank/DDBJ whole genome shotgun (WGS) entry which is preliminary data.</text>
</comment>
<dbReference type="PIRSF" id="PIRSF004846">
    <property type="entry name" value="ModA"/>
    <property type="match status" value="1"/>
</dbReference>
<dbReference type="SUPFAM" id="SSF53850">
    <property type="entry name" value="Periplasmic binding protein-like II"/>
    <property type="match status" value="1"/>
</dbReference>
<feature type="binding site" evidence="6">
    <location>
        <position position="33"/>
    </location>
    <ligand>
        <name>molybdate</name>
        <dbReference type="ChEBI" id="CHEBI:36264"/>
    </ligand>
</feature>
<dbReference type="Pfam" id="PF13531">
    <property type="entry name" value="SBP_bac_11"/>
    <property type="match status" value="1"/>
</dbReference>
<dbReference type="Proteomes" id="UP000278542">
    <property type="component" value="Unassembled WGS sequence"/>
</dbReference>
<proteinExistence type="inferred from homology"/>
<dbReference type="AlphaFoldDB" id="A0A495RHM4"/>
<dbReference type="PANTHER" id="PTHR30632">
    <property type="entry name" value="MOLYBDATE-BINDING PERIPLASMIC PROTEIN"/>
    <property type="match status" value="1"/>
</dbReference>
<protein>
    <submittedName>
        <fullName evidence="8">Molybdate transport system substrate-binding protein</fullName>
    </submittedName>
</protein>
<keyword evidence="9" id="KW-1185">Reference proteome</keyword>
<dbReference type="GO" id="GO:1901359">
    <property type="term" value="F:tungstate binding"/>
    <property type="evidence" value="ECO:0007669"/>
    <property type="project" value="UniProtKB-ARBA"/>
</dbReference>
<feature type="chain" id="PRO_5019775782" evidence="7">
    <location>
        <begin position="23"/>
        <end position="252"/>
    </location>
</feature>
<name>A0A495RHM4_9GAMM</name>
<gene>
    <name evidence="8" type="ORF">DES39_0236</name>
</gene>
<dbReference type="CDD" id="cd13536">
    <property type="entry name" value="PBP2_EcModA"/>
    <property type="match status" value="1"/>
</dbReference>
<evidence type="ECO:0000256" key="1">
    <source>
        <dbReference type="ARBA" id="ARBA00009175"/>
    </source>
</evidence>
<dbReference type="InterPro" id="IPR050682">
    <property type="entry name" value="ModA/WtpA"/>
</dbReference>
<evidence type="ECO:0000256" key="4">
    <source>
        <dbReference type="ARBA" id="ARBA00022729"/>
    </source>
</evidence>
<sequence>MNKFIKMIIVTSALLVSLCAVSAEKVTVFAAASLTNAMQDIGALYKTEHPDSNILFSFASSSVLARQIEQGAPVDIFMSADQKWMDYLINEELANNKETLLKNALVLIAPIDSKLNNVVIDRNTDWQTILPANEKMAVGDPDHVPAGLYAKESLTHLGVFKQLEPQLARASNVRDALMLVERDETALGIVYSTDAKVSQKVKVIGEFPVESFEAIEYPISRLTDSNDAKAFYQFLKSSQATAIFKQYGFVTQ</sequence>
<feature type="binding site" evidence="6">
    <location>
        <position position="146"/>
    </location>
    <ligand>
        <name>molybdate</name>
        <dbReference type="ChEBI" id="CHEBI:36264"/>
    </ligand>
</feature>
<dbReference type="PANTHER" id="PTHR30632:SF17">
    <property type="entry name" value="MOLYBDATE-BINDING PROTEIN MODA"/>
    <property type="match status" value="1"/>
</dbReference>
<dbReference type="Gene3D" id="3.40.190.10">
    <property type="entry name" value="Periplasmic binding protein-like II"/>
    <property type="match status" value="2"/>
</dbReference>
<dbReference type="EMBL" id="RBWY01000001">
    <property type="protein sequence ID" value="RKS87027.1"/>
    <property type="molecule type" value="Genomic_DNA"/>
</dbReference>
<dbReference type="GO" id="GO:0046872">
    <property type="term" value="F:metal ion binding"/>
    <property type="evidence" value="ECO:0007669"/>
    <property type="project" value="UniProtKB-KW"/>
</dbReference>
<organism evidence="8 9">
    <name type="scientific">Orbus hercynius</name>
    <dbReference type="NCBI Taxonomy" id="593135"/>
    <lineage>
        <taxon>Bacteria</taxon>
        <taxon>Pseudomonadati</taxon>
        <taxon>Pseudomonadota</taxon>
        <taxon>Gammaproteobacteria</taxon>
        <taxon>Orbales</taxon>
        <taxon>Orbaceae</taxon>
        <taxon>Orbus</taxon>
    </lineage>
</organism>